<dbReference type="Proteomes" id="UP000533476">
    <property type="component" value="Unassembled WGS sequence"/>
</dbReference>
<dbReference type="SUPFAM" id="SSF53448">
    <property type="entry name" value="Nucleotide-diphospho-sugar transferases"/>
    <property type="match status" value="1"/>
</dbReference>
<name>A0A7Y0Q1D9_9FIRM</name>
<dbReference type="InterPro" id="IPR050834">
    <property type="entry name" value="Glycosyltransf_2"/>
</dbReference>
<dbReference type="InterPro" id="IPR029044">
    <property type="entry name" value="Nucleotide-diphossugar_trans"/>
</dbReference>
<keyword evidence="2" id="KW-0808">Transferase</keyword>
<keyword evidence="3" id="KW-1185">Reference proteome</keyword>
<proteinExistence type="predicted"/>
<evidence type="ECO:0000313" key="2">
    <source>
        <dbReference type="EMBL" id="NMP21347.1"/>
    </source>
</evidence>
<dbReference type="GO" id="GO:0016740">
    <property type="term" value="F:transferase activity"/>
    <property type="evidence" value="ECO:0007669"/>
    <property type="project" value="UniProtKB-KW"/>
</dbReference>
<dbReference type="PANTHER" id="PTHR43685">
    <property type="entry name" value="GLYCOSYLTRANSFERASE"/>
    <property type="match status" value="1"/>
</dbReference>
<dbReference type="AlphaFoldDB" id="A0A7Y0Q1D9"/>
<evidence type="ECO:0000313" key="3">
    <source>
        <dbReference type="Proteomes" id="UP000533476"/>
    </source>
</evidence>
<reference evidence="2 3" key="1">
    <citation type="submission" date="2020-04" db="EMBL/GenBank/DDBJ databases">
        <authorList>
            <person name="Zhang R."/>
            <person name="Schippers A."/>
        </authorList>
    </citation>
    <scope>NUCLEOTIDE SEQUENCE [LARGE SCALE GENOMIC DNA]</scope>
    <source>
        <strain evidence="2 3">DSM 109850</strain>
    </source>
</reference>
<gene>
    <name evidence="2" type="ORF">HIJ39_03120</name>
</gene>
<dbReference type="EMBL" id="JABBVZ010000006">
    <property type="protein sequence ID" value="NMP21347.1"/>
    <property type="molecule type" value="Genomic_DNA"/>
</dbReference>
<dbReference type="PANTHER" id="PTHR43685:SF2">
    <property type="entry name" value="GLYCOSYLTRANSFERASE 2-LIKE DOMAIN-CONTAINING PROTEIN"/>
    <property type="match status" value="1"/>
</dbReference>
<dbReference type="Pfam" id="PF00535">
    <property type="entry name" value="Glycos_transf_2"/>
    <property type="match status" value="1"/>
</dbReference>
<dbReference type="InterPro" id="IPR001173">
    <property type="entry name" value="Glyco_trans_2-like"/>
</dbReference>
<accession>A0A7Y0Q1D9</accession>
<sequence length="267" mass="30451">MLSVIIPCYNVEHYISECLASVLLWKDAEIIVVDDASTDGTVEQINRMLSHADANVQLIQLRQNAGPSHARNVGISRSSGDWLFFVDSDDVVLGGTENYAAQLAQGLRTHDVIYPEMIVRHGRTSIGKRYYQDILNVSPEKILRDNPIQHLLVSNYIGAFAFVSRDAIGDMRFNENLRAYEDWDLWLRMMLNGARFKFEPTPMGVYRVGREGSLSTVILRSSRNRVRSNLQILSLNYERVVGQPEAQQSIMRRMRQLAVELMLHPEN</sequence>
<organism evidence="2 3">
    <name type="scientific">Sulfobacillus harzensis</name>
    <dbReference type="NCBI Taxonomy" id="2729629"/>
    <lineage>
        <taxon>Bacteria</taxon>
        <taxon>Bacillati</taxon>
        <taxon>Bacillota</taxon>
        <taxon>Clostridia</taxon>
        <taxon>Eubacteriales</taxon>
        <taxon>Clostridiales Family XVII. Incertae Sedis</taxon>
        <taxon>Sulfobacillus</taxon>
    </lineage>
</organism>
<dbReference type="Gene3D" id="3.90.550.10">
    <property type="entry name" value="Spore Coat Polysaccharide Biosynthesis Protein SpsA, Chain A"/>
    <property type="match status" value="1"/>
</dbReference>
<dbReference type="RefSeq" id="WP_169096596.1">
    <property type="nucleotide sequence ID" value="NZ_JABBVZ010000006.1"/>
</dbReference>
<evidence type="ECO:0000259" key="1">
    <source>
        <dbReference type="Pfam" id="PF00535"/>
    </source>
</evidence>
<feature type="domain" description="Glycosyltransferase 2-like" evidence="1">
    <location>
        <begin position="3"/>
        <end position="168"/>
    </location>
</feature>
<protein>
    <submittedName>
        <fullName evidence="2">Glycosyltransferase</fullName>
    </submittedName>
</protein>
<comment type="caution">
    <text evidence="2">The sequence shown here is derived from an EMBL/GenBank/DDBJ whole genome shotgun (WGS) entry which is preliminary data.</text>
</comment>